<keyword evidence="4" id="KW-1185">Reference proteome</keyword>
<gene>
    <name evidence="3" type="ORF">M9Y10_031524</name>
    <name evidence="2" type="ORF">M9Y10_036864</name>
</gene>
<evidence type="ECO:0000313" key="3">
    <source>
        <dbReference type="EMBL" id="KAK8839815.1"/>
    </source>
</evidence>
<dbReference type="Proteomes" id="UP001470230">
    <property type="component" value="Unassembled WGS sequence"/>
</dbReference>
<keyword evidence="1" id="KW-0732">Signal</keyword>
<dbReference type="InterPro" id="IPR032675">
    <property type="entry name" value="LRR_dom_sf"/>
</dbReference>
<proteinExistence type="predicted"/>
<accession>A0ABR2H0V0</accession>
<evidence type="ECO:0000313" key="2">
    <source>
        <dbReference type="EMBL" id="KAK8834054.1"/>
    </source>
</evidence>
<dbReference type="EMBL" id="JAPFFF010000538">
    <property type="protein sequence ID" value="KAK8834054.1"/>
    <property type="molecule type" value="Genomic_DNA"/>
</dbReference>
<reference evidence="3 4" key="1">
    <citation type="submission" date="2024-04" db="EMBL/GenBank/DDBJ databases">
        <title>Tritrichomonas musculus Genome.</title>
        <authorList>
            <person name="Alves-Ferreira E."/>
            <person name="Grigg M."/>
            <person name="Lorenzi H."/>
            <person name="Galac M."/>
        </authorList>
    </citation>
    <scope>NUCLEOTIDE SEQUENCE [LARGE SCALE GENOMIC DNA]</scope>
    <source>
        <strain evidence="3 4">EAF2021</strain>
    </source>
</reference>
<evidence type="ECO:0000256" key="1">
    <source>
        <dbReference type="SAM" id="SignalP"/>
    </source>
</evidence>
<feature type="chain" id="PRO_5045031631" evidence="1">
    <location>
        <begin position="18"/>
        <end position="135"/>
    </location>
</feature>
<comment type="caution">
    <text evidence="3">The sequence shown here is derived from an EMBL/GenBank/DDBJ whole genome shotgun (WGS) entry which is preliminary data.</text>
</comment>
<dbReference type="InterPro" id="IPR026906">
    <property type="entry name" value="LRR_5"/>
</dbReference>
<dbReference type="Gene3D" id="3.80.10.10">
    <property type="entry name" value="Ribonuclease Inhibitor"/>
    <property type="match status" value="1"/>
</dbReference>
<protein>
    <submittedName>
        <fullName evidence="3">Uncharacterized protein</fullName>
    </submittedName>
</protein>
<evidence type="ECO:0000313" key="4">
    <source>
        <dbReference type="Proteomes" id="UP001470230"/>
    </source>
</evidence>
<feature type="signal peptide" evidence="1">
    <location>
        <begin position="1"/>
        <end position="17"/>
    </location>
</feature>
<dbReference type="EMBL" id="JAPFFF010000050">
    <property type="protein sequence ID" value="KAK8839815.1"/>
    <property type="molecule type" value="Genomic_DNA"/>
</dbReference>
<organism evidence="3 4">
    <name type="scientific">Tritrichomonas musculus</name>
    <dbReference type="NCBI Taxonomy" id="1915356"/>
    <lineage>
        <taxon>Eukaryota</taxon>
        <taxon>Metamonada</taxon>
        <taxon>Parabasalia</taxon>
        <taxon>Tritrichomonadida</taxon>
        <taxon>Tritrichomonadidae</taxon>
        <taxon>Tritrichomonas</taxon>
    </lineage>
</organism>
<name>A0ABR2H0V0_9EUKA</name>
<sequence length="135" mass="15547">MVNFLIIFFAFSQFCKAQKKVLEFQCGENVYYSFDDQTIILNINGIGPMYNFDSTNSSFINYKNTVTHVIIEEGVTSIGSYAFYYFSRLKSVFIAGNLTSINKSAFIAKIDFISFFVIKNRYTKNQKPNRDVAIK</sequence>
<dbReference type="Pfam" id="PF13306">
    <property type="entry name" value="LRR_5"/>
    <property type="match status" value="1"/>
</dbReference>